<feature type="transmembrane region" description="Helical" evidence="9">
    <location>
        <begin position="12"/>
        <end position="34"/>
    </location>
</feature>
<feature type="domain" description="Tripartite ATP-independent periplasmic transporters DctQ component" evidence="10">
    <location>
        <begin position="30"/>
        <end position="154"/>
    </location>
</feature>
<keyword evidence="12" id="KW-1185">Reference proteome</keyword>
<evidence type="ECO:0000313" key="12">
    <source>
        <dbReference type="Proteomes" id="UP001223586"/>
    </source>
</evidence>
<evidence type="ECO:0000313" key="11">
    <source>
        <dbReference type="EMBL" id="MDQ0175356.1"/>
    </source>
</evidence>
<dbReference type="InterPro" id="IPR055348">
    <property type="entry name" value="DctQ"/>
</dbReference>
<organism evidence="11 12">
    <name type="scientific">Bacillus chungangensis</name>
    <dbReference type="NCBI Taxonomy" id="587633"/>
    <lineage>
        <taxon>Bacteria</taxon>
        <taxon>Bacillati</taxon>
        <taxon>Bacillota</taxon>
        <taxon>Bacilli</taxon>
        <taxon>Bacillales</taxon>
        <taxon>Bacillaceae</taxon>
        <taxon>Bacillus</taxon>
    </lineage>
</organism>
<evidence type="ECO:0000256" key="3">
    <source>
        <dbReference type="ARBA" id="ARBA00022475"/>
    </source>
</evidence>
<dbReference type="Proteomes" id="UP001223586">
    <property type="component" value="Unassembled WGS sequence"/>
</dbReference>
<dbReference type="PANTHER" id="PTHR35011:SF2">
    <property type="entry name" value="2,3-DIKETO-L-GULONATE TRAP TRANSPORTER SMALL PERMEASE PROTEIN YIAM"/>
    <property type="match status" value="1"/>
</dbReference>
<keyword evidence="6 9" id="KW-1133">Transmembrane helix</keyword>
<evidence type="ECO:0000256" key="8">
    <source>
        <dbReference type="ARBA" id="ARBA00038436"/>
    </source>
</evidence>
<protein>
    <submittedName>
        <fullName evidence="11">TRAP-type C4-dicarboxylate transport system permease small subunit</fullName>
    </submittedName>
</protein>
<evidence type="ECO:0000259" key="10">
    <source>
        <dbReference type="Pfam" id="PF04290"/>
    </source>
</evidence>
<dbReference type="InterPro" id="IPR007387">
    <property type="entry name" value="TRAP_DctQ"/>
</dbReference>
<evidence type="ECO:0000256" key="9">
    <source>
        <dbReference type="SAM" id="Phobius"/>
    </source>
</evidence>
<sequence>MIRTIKTFDHWLQVLTTFLHYVSNGLLFFIMLMISFDVIWRNIFNRPLTGAFEMTELGSALLVFFSLAITHQYKEHISIGFIVDKMSAKVKGLVLGIIEIGIFIILIVMSNQLFSNAARVMGRNTTTSDLSLPIYPFLYLSAFAAIVFAFVALSSGLKYWIKAVDKS</sequence>
<name>A0ABT9WPY9_9BACI</name>
<keyword evidence="5 9" id="KW-0812">Transmembrane</keyword>
<evidence type="ECO:0000256" key="6">
    <source>
        <dbReference type="ARBA" id="ARBA00022989"/>
    </source>
</evidence>
<dbReference type="EMBL" id="JAUSTT010000005">
    <property type="protein sequence ID" value="MDQ0175356.1"/>
    <property type="molecule type" value="Genomic_DNA"/>
</dbReference>
<feature type="transmembrane region" description="Helical" evidence="9">
    <location>
        <begin position="93"/>
        <end position="114"/>
    </location>
</feature>
<feature type="transmembrane region" description="Helical" evidence="9">
    <location>
        <begin position="134"/>
        <end position="161"/>
    </location>
</feature>
<keyword evidence="3" id="KW-1003">Cell membrane</keyword>
<comment type="caution">
    <text evidence="11">The sequence shown here is derived from an EMBL/GenBank/DDBJ whole genome shotgun (WGS) entry which is preliminary data.</text>
</comment>
<feature type="transmembrane region" description="Helical" evidence="9">
    <location>
        <begin position="54"/>
        <end position="73"/>
    </location>
</feature>
<keyword evidence="2" id="KW-0813">Transport</keyword>
<evidence type="ECO:0000256" key="7">
    <source>
        <dbReference type="ARBA" id="ARBA00023136"/>
    </source>
</evidence>
<accession>A0ABT9WPY9</accession>
<evidence type="ECO:0000256" key="4">
    <source>
        <dbReference type="ARBA" id="ARBA00022519"/>
    </source>
</evidence>
<evidence type="ECO:0000256" key="1">
    <source>
        <dbReference type="ARBA" id="ARBA00004429"/>
    </source>
</evidence>
<dbReference type="PANTHER" id="PTHR35011">
    <property type="entry name" value="2,3-DIKETO-L-GULONATE TRAP TRANSPORTER SMALL PERMEASE PROTEIN YIAM"/>
    <property type="match status" value="1"/>
</dbReference>
<gene>
    <name evidence="11" type="ORF">J2S08_001190</name>
</gene>
<evidence type="ECO:0000256" key="5">
    <source>
        <dbReference type="ARBA" id="ARBA00022692"/>
    </source>
</evidence>
<reference evidence="11 12" key="1">
    <citation type="submission" date="2023-07" db="EMBL/GenBank/DDBJ databases">
        <title>Genomic Encyclopedia of Type Strains, Phase IV (KMG-IV): sequencing the most valuable type-strain genomes for metagenomic binning, comparative biology and taxonomic classification.</title>
        <authorList>
            <person name="Goeker M."/>
        </authorList>
    </citation>
    <scope>NUCLEOTIDE SEQUENCE [LARGE SCALE GENOMIC DNA]</scope>
    <source>
        <strain evidence="11 12">DSM 23837</strain>
    </source>
</reference>
<keyword evidence="7 9" id="KW-0472">Membrane</keyword>
<proteinExistence type="inferred from homology"/>
<comment type="subcellular location">
    <subcellularLocation>
        <location evidence="1">Cell inner membrane</location>
        <topology evidence="1">Multi-pass membrane protein</topology>
    </subcellularLocation>
</comment>
<comment type="similarity">
    <text evidence="8">Belongs to the TRAP transporter small permease family.</text>
</comment>
<keyword evidence="4" id="KW-0997">Cell inner membrane</keyword>
<evidence type="ECO:0000256" key="2">
    <source>
        <dbReference type="ARBA" id="ARBA00022448"/>
    </source>
</evidence>
<dbReference type="RefSeq" id="WP_307227608.1">
    <property type="nucleotide sequence ID" value="NZ_JAUSTT010000005.1"/>
</dbReference>
<dbReference type="Pfam" id="PF04290">
    <property type="entry name" value="DctQ"/>
    <property type="match status" value="1"/>
</dbReference>